<evidence type="ECO:0000313" key="1">
    <source>
        <dbReference type="Ensembl" id="ENSOARP00020041910.1"/>
    </source>
</evidence>
<organism evidence="1">
    <name type="scientific">Ovis aries</name>
    <name type="common">Sheep</name>
    <dbReference type="NCBI Taxonomy" id="9940"/>
    <lineage>
        <taxon>Eukaryota</taxon>
        <taxon>Metazoa</taxon>
        <taxon>Chordata</taxon>
        <taxon>Craniata</taxon>
        <taxon>Vertebrata</taxon>
        <taxon>Euteleostomi</taxon>
        <taxon>Mammalia</taxon>
        <taxon>Eutheria</taxon>
        <taxon>Laurasiatheria</taxon>
        <taxon>Artiodactyla</taxon>
        <taxon>Ruminantia</taxon>
        <taxon>Pecora</taxon>
        <taxon>Bovidae</taxon>
        <taxon>Caprinae</taxon>
        <taxon>Ovis</taxon>
    </lineage>
</organism>
<reference evidence="1" key="1">
    <citation type="submission" date="2020-11" db="EMBL/GenBank/DDBJ databases">
        <authorList>
            <person name="Davenport K.M."/>
            <person name="Bickhart D.M."/>
            <person name="Smith T.P.L."/>
            <person name="Murdoch B.M."/>
            <person name="Rosen B.D."/>
        </authorList>
    </citation>
    <scope>NUCLEOTIDE SEQUENCE [LARGE SCALE GENOMIC DNA]</scope>
    <source>
        <strain evidence="1">OAR_USU_Benz2616</strain>
    </source>
</reference>
<reference evidence="1" key="3">
    <citation type="submission" date="2025-09" db="UniProtKB">
        <authorList>
            <consortium name="Ensembl"/>
        </authorList>
    </citation>
    <scope>IDENTIFICATION</scope>
</reference>
<accession>A0AC11D890</accession>
<dbReference type="Ensembl" id="ENSOART00020074455.1">
    <property type="protein sequence ID" value="ENSOARP00020041910.1"/>
    <property type="gene ID" value="ENSOARG00020030584.1"/>
</dbReference>
<proteinExistence type="predicted"/>
<sequence>MERYSMFLGRKNQYCENDCTTKCNIQIQCDPYQITNGIFHRTRTKISEFIWKHRRPRIAKAALRKKNGAGGINLPDFRLYYKATVIKTVWYWHKNKNIHQWNKTESPEINPCTYGYLIFDKVSRNIQWGKDSLFNKWCLENWTAICKRMKLEHFLTPNSKWIKDVNVRSETIKLLEEDIGRTLDDINQSKILYDPPPKVMEIKTKVNKWDLIKLQSICTAKDYKQGEKTTLRMGDNNSK</sequence>
<protein>
    <submittedName>
        <fullName evidence="1">Uncharacterized protein</fullName>
    </submittedName>
</protein>
<name>A0AC11D890_SHEEP</name>
<reference evidence="1" key="2">
    <citation type="submission" date="2025-08" db="UniProtKB">
        <authorList>
            <consortium name="Ensembl"/>
        </authorList>
    </citation>
    <scope>IDENTIFICATION</scope>
</reference>